<proteinExistence type="inferred from homology"/>
<keyword evidence="4" id="KW-0479">Metal-binding</keyword>
<gene>
    <name evidence="19" type="ORF">CF386_05410</name>
</gene>
<accession>A0A220VDX0</accession>
<dbReference type="EC" id="3.4.13.18" evidence="11"/>
<evidence type="ECO:0000313" key="20">
    <source>
        <dbReference type="Proteomes" id="UP000242175"/>
    </source>
</evidence>
<dbReference type="PRINTS" id="PR00934">
    <property type="entry name" value="XHISDIPTASE"/>
</dbReference>
<dbReference type="SUPFAM" id="SSF53187">
    <property type="entry name" value="Zn-dependent exopeptidases"/>
    <property type="match status" value="1"/>
</dbReference>
<evidence type="ECO:0000256" key="5">
    <source>
        <dbReference type="ARBA" id="ARBA00022801"/>
    </source>
</evidence>
<keyword evidence="6" id="KW-0862">Zinc</keyword>
<dbReference type="PANTHER" id="PTHR43501">
    <property type="entry name" value="CYTOSOL NON-SPECIFIC DIPEPTIDASE"/>
    <property type="match status" value="1"/>
</dbReference>
<evidence type="ECO:0000256" key="10">
    <source>
        <dbReference type="ARBA" id="ARBA00036421"/>
    </source>
</evidence>
<dbReference type="PANTHER" id="PTHR43501:SF1">
    <property type="entry name" value="CYTOSOL NON-SPECIFIC DIPEPTIDASE"/>
    <property type="match status" value="1"/>
</dbReference>
<dbReference type="NCBIfam" id="TIGR01893">
    <property type="entry name" value="aa-his-dipept"/>
    <property type="match status" value="1"/>
</dbReference>
<evidence type="ECO:0000256" key="7">
    <source>
        <dbReference type="ARBA" id="ARBA00022997"/>
    </source>
</evidence>
<evidence type="ECO:0000256" key="9">
    <source>
        <dbReference type="ARBA" id="ARBA00023285"/>
    </source>
</evidence>
<keyword evidence="5" id="KW-0378">Hydrolase</keyword>
<dbReference type="InterPro" id="IPR001160">
    <property type="entry name" value="Peptidase_M20C"/>
</dbReference>
<reference evidence="19 20" key="1">
    <citation type="journal article" date="2016" name="Int. J. Syst. Evol. Microbiol.">
        <title>Paraphotobacterium marinum gen. nov., sp. nov., a member of the family Vibrionaceae, isolated from surface seawater.</title>
        <authorList>
            <person name="Huang Z."/>
            <person name="Dong C."/>
            <person name="Shao Z."/>
        </authorList>
    </citation>
    <scope>NUCLEOTIDE SEQUENCE [LARGE SCALE GENOMIC DNA]</scope>
    <source>
        <strain evidence="19 20">NSCS20N07D</strain>
    </source>
</reference>
<evidence type="ECO:0000256" key="13">
    <source>
        <dbReference type="ARBA" id="ARBA00061423"/>
    </source>
</evidence>
<evidence type="ECO:0000256" key="3">
    <source>
        <dbReference type="ARBA" id="ARBA00022670"/>
    </source>
</evidence>
<name>A0A220VDX0_9GAMM</name>
<dbReference type="EMBL" id="CP022355">
    <property type="protein sequence ID" value="ASK78481.1"/>
    <property type="molecule type" value="Genomic_DNA"/>
</dbReference>
<dbReference type="FunFam" id="3.40.630.10:FF:000015">
    <property type="entry name" value="Aminoacyl-histidine dipeptidase PepD"/>
    <property type="match status" value="1"/>
</dbReference>
<organism evidence="19 20">
    <name type="scientific">Paraphotobacterium marinum</name>
    <dbReference type="NCBI Taxonomy" id="1755811"/>
    <lineage>
        <taxon>Bacteria</taxon>
        <taxon>Pseudomonadati</taxon>
        <taxon>Pseudomonadota</taxon>
        <taxon>Gammaproteobacteria</taxon>
        <taxon>Vibrionales</taxon>
        <taxon>Vibrionaceae</taxon>
        <taxon>Paraphotobacterium</taxon>
    </lineage>
</organism>
<dbReference type="Proteomes" id="UP000242175">
    <property type="component" value="Chromosome large"/>
</dbReference>
<keyword evidence="7" id="KW-0224">Dipeptidase</keyword>
<sequence>MNSLLNLQPQIVWDYFSQICTIPHPSGHESKLIDYILTIVAENNLEHKQDDVGNLYIKKPPTKGFYNKKTVALQAHLDMVPQKSTTSSHNFHTDKIETFVKDGWVTANETTLGADNGIGLAACLAVMTSNNIDHGPLEFLFTVNEEAGMTGAHNLNPKFLDADILLNTDSEQEGDIFVGCAGGSDCKININIERESIENNTLKFIELSLSKLKGGHSGANINDNRGNAIQLLNDFLLNNIDLFNGRIVDIKGGSLRNAIPRESSVYLGYSEEHAQLLFDCINTFRDALKLQLSQDDQEFEIHLEERPKVKSVLTKESQIKLLNLINAYPNGVQKMSSKFDGVVESSLNLGVIHSTESNIELLFLIRSLNESGIRRIKSNLSSISKLASVDAMFSGDYPGWDPDPKSKIAKIFNDTYFEIYQKEPKLMVIHAGLECGLFKKPYPNLDMISFGPTIKNPHSPGEKVEIKSVELFWQQLTAILKRIPEKL</sequence>
<protein>
    <recommendedName>
        <fullName evidence="14">Cytosol non-specific dipeptidase</fullName>
        <ecNumber evidence="11">3.4.13.18</ecNumber>
    </recommendedName>
    <alternativeName>
        <fullName evidence="17">Aminoacyl-histidine dipeptidase</fullName>
    </alternativeName>
    <alternativeName>
        <fullName evidence="16">Beta-alanyl-histidine dipeptidase</fullName>
    </alternativeName>
    <alternativeName>
        <fullName evidence="15">Carnosinase</fullName>
    </alternativeName>
    <alternativeName>
        <fullName evidence="12">Peptidase D</fullName>
    </alternativeName>
    <alternativeName>
        <fullName evidence="18">Xaa-His dipeptidase</fullName>
    </alternativeName>
</protein>
<dbReference type="Pfam" id="PF01546">
    <property type="entry name" value="Peptidase_M20"/>
    <property type="match status" value="1"/>
</dbReference>
<evidence type="ECO:0000256" key="2">
    <source>
        <dbReference type="ARBA" id="ARBA00001947"/>
    </source>
</evidence>
<dbReference type="CDD" id="cd03890">
    <property type="entry name" value="M20_pepD"/>
    <property type="match status" value="1"/>
</dbReference>
<evidence type="ECO:0000256" key="17">
    <source>
        <dbReference type="ARBA" id="ARBA00077688"/>
    </source>
</evidence>
<dbReference type="GO" id="GO:0070573">
    <property type="term" value="F:metallodipeptidase activity"/>
    <property type="evidence" value="ECO:0007669"/>
    <property type="project" value="TreeGrafter"/>
</dbReference>
<dbReference type="KEGG" id="pmai:CF386_05410"/>
<evidence type="ECO:0000256" key="11">
    <source>
        <dbReference type="ARBA" id="ARBA00038976"/>
    </source>
</evidence>
<keyword evidence="8" id="KW-0482">Metalloprotease</keyword>
<evidence type="ECO:0000256" key="6">
    <source>
        <dbReference type="ARBA" id="ARBA00022833"/>
    </source>
</evidence>
<dbReference type="GO" id="GO:0046872">
    <property type="term" value="F:metal ion binding"/>
    <property type="evidence" value="ECO:0007669"/>
    <property type="project" value="UniProtKB-KW"/>
</dbReference>
<dbReference type="FunFam" id="3.40.630.10:FF:000018">
    <property type="entry name" value="Aminoacyl-histidine dipeptidase PepD"/>
    <property type="match status" value="1"/>
</dbReference>
<keyword evidence="3" id="KW-0645">Protease</keyword>
<dbReference type="PIRSF" id="PIRSF016599">
    <property type="entry name" value="Xaa-His_dipept"/>
    <property type="match status" value="1"/>
</dbReference>
<evidence type="ECO:0000256" key="4">
    <source>
        <dbReference type="ARBA" id="ARBA00022723"/>
    </source>
</evidence>
<dbReference type="RefSeq" id="WP_089073389.1">
    <property type="nucleotide sequence ID" value="NZ_CBCSAM010000001.1"/>
</dbReference>
<dbReference type="GO" id="GO:0006508">
    <property type="term" value="P:proteolysis"/>
    <property type="evidence" value="ECO:0007669"/>
    <property type="project" value="UniProtKB-KW"/>
</dbReference>
<evidence type="ECO:0000256" key="16">
    <source>
        <dbReference type="ARBA" id="ARBA00076004"/>
    </source>
</evidence>
<comment type="cofactor">
    <cofactor evidence="2">
        <name>Zn(2+)</name>
        <dbReference type="ChEBI" id="CHEBI:29105"/>
    </cofactor>
</comment>
<dbReference type="Gene3D" id="3.40.630.10">
    <property type="entry name" value="Zn peptidases"/>
    <property type="match status" value="2"/>
</dbReference>
<dbReference type="GO" id="GO:0005829">
    <property type="term" value="C:cytosol"/>
    <property type="evidence" value="ECO:0007669"/>
    <property type="project" value="TreeGrafter"/>
</dbReference>
<evidence type="ECO:0000256" key="8">
    <source>
        <dbReference type="ARBA" id="ARBA00023049"/>
    </source>
</evidence>
<evidence type="ECO:0000256" key="1">
    <source>
        <dbReference type="ARBA" id="ARBA00001941"/>
    </source>
</evidence>
<keyword evidence="20" id="KW-1185">Reference proteome</keyword>
<dbReference type="OrthoDB" id="9773892at2"/>
<dbReference type="AlphaFoldDB" id="A0A220VDX0"/>
<keyword evidence="9" id="KW-0170">Cobalt</keyword>
<evidence type="ECO:0000313" key="19">
    <source>
        <dbReference type="EMBL" id="ASK78481.1"/>
    </source>
</evidence>
<comment type="similarity">
    <text evidence="13">Belongs to the peptidase M20C family.</text>
</comment>
<comment type="catalytic activity">
    <reaction evidence="10">
        <text>Hydrolysis of dipeptides, preferentially hydrophobic dipeptides including prolyl amino acids.</text>
        <dbReference type="EC" id="3.4.13.18"/>
    </reaction>
</comment>
<evidence type="ECO:0000256" key="14">
    <source>
        <dbReference type="ARBA" id="ARBA00071271"/>
    </source>
</evidence>
<comment type="cofactor">
    <cofactor evidence="1">
        <name>Co(2+)</name>
        <dbReference type="ChEBI" id="CHEBI:48828"/>
    </cofactor>
</comment>
<evidence type="ECO:0000256" key="15">
    <source>
        <dbReference type="ARBA" id="ARBA00075285"/>
    </source>
</evidence>
<evidence type="ECO:0000256" key="18">
    <source>
        <dbReference type="ARBA" id="ARBA00078074"/>
    </source>
</evidence>
<evidence type="ECO:0000256" key="12">
    <source>
        <dbReference type="ARBA" id="ARBA00044252"/>
    </source>
</evidence>
<dbReference type="InterPro" id="IPR002933">
    <property type="entry name" value="Peptidase_M20"/>
</dbReference>